<dbReference type="GO" id="GO:0046654">
    <property type="term" value="P:tetrahydrofolate biosynthetic process"/>
    <property type="evidence" value="ECO:0007669"/>
    <property type="project" value="UniProtKB-UniPathway"/>
</dbReference>
<dbReference type="PANTHER" id="PTHR43071">
    <property type="entry name" value="2-AMINO-4-HYDROXY-6-HYDROXYMETHYLDIHYDROPTERIDINE PYROPHOSPHOKINASE"/>
    <property type="match status" value="1"/>
</dbReference>
<evidence type="ECO:0000256" key="3">
    <source>
        <dbReference type="ARBA" id="ARBA00022679"/>
    </source>
</evidence>
<dbReference type="GO" id="GO:0005524">
    <property type="term" value="F:ATP binding"/>
    <property type="evidence" value="ECO:0007669"/>
    <property type="project" value="UniProtKB-KW"/>
</dbReference>
<evidence type="ECO:0000256" key="2">
    <source>
        <dbReference type="ARBA" id="ARBA00013253"/>
    </source>
</evidence>
<organism evidence="9">
    <name type="scientific">marine sediment metagenome</name>
    <dbReference type="NCBI Taxonomy" id="412755"/>
    <lineage>
        <taxon>unclassified sequences</taxon>
        <taxon>metagenomes</taxon>
        <taxon>ecological metagenomes</taxon>
    </lineage>
</organism>
<proteinExistence type="predicted"/>
<keyword evidence="7" id="KW-0289">Folate biosynthesis</keyword>
<evidence type="ECO:0000313" key="9">
    <source>
        <dbReference type="EMBL" id="GAH90580.1"/>
    </source>
</evidence>
<accession>X1KAC2</accession>
<dbReference type="PANTHER" id="PTHR43071:SF1">
    <property type="entry name" value="2-AMINO-4-HYDROXY-6-HYDROXYMETHYLDIHYDROPTERIDINE PYROPHOSPHOKINASE"/>
    <property type="match status" value="1"/>
</dbReference>
<evidence type="ECO:0000256" key="5">
    <source>
        <dbReference type="ARBA" id="ARBA00022777"/>
    </source>
</evidence>
<dbReference type="EC" id="2.7.6.3" evidence="2"/>
<dbReference type="SUPFAM" id="SSF55083">
    <property type="entry name" value="6-hydroxymethyl-7,8-dihydropterin pyrophosphokinase, HPPK"/>
    <property type="match status" value="1"/>
</dbReference>
<dbReference type="GO" id="GO:0003848">
    <property type="term" value="F:2-amino-4-hydroxy-6-hydroxymethyldihydropteridine diphosphokinase activity"/>
    <property type="evidence" value="ECO:0007669"/>
    <property type="project" value="UniProtKB-EC"/>
</dbReference>
<name>X1KAC2_9ZZZZ</name>
<keyword evidence="6" id="KW-0067">ATP-binding</keyword>
<dbReference type="InterPro" id="IPR035907">
    <property type="entry name" value="Hppk_sf"/>
</dbReference>
<keyword evidence="5" id="KW-0418">Kinase</keyword>
<dbReference type="Gene3D" id="3.30.70.560">
    <property type="entry name" value="7,8-Dihydro-6-hydroxymethylpterin-pyrophosphokinase HPPK"/>
    <property type="match status" value="1"/>
</dbReference>
<dbReference type="UniPathway" id="UPA00077">
    <property type="reaction ID" value="UER00155"/>
</dbReference>
<protein>
    <recommendedName>
        <fullName evidence="2">2-amino-4-hydroxy-6-hydroxymethyldihydropteridine diphosphokinase</fullName>
        <ecNumber evidence="2">2.7.6.3</ecNumber>
    </recommendedName>
</protein>
<dbReference type="Pfam" id="PF01288">
    <property type="entry name" value="HPPK"/>
    <property type="match status" value="1"/>
</dbReference>
<dbReference type="GO" id="GO:0016301">
    <property type="term" value="F:kinase activity"/>
    <property type="evidence" value="ECO:0007669"/>
    <property type="project" value="UniProtKB-KW"/>
</dbReference>
<gene>
    <name evidence="9" type="ORF">S06H3_05945</name>
</gene>
<dbReference type="AlphaFoldDB" id="X1KAC2"/>
<feature type="domain" description="7,8-dihydro-6-hydroxymethylpterin-pyrophosphokinase" evidence="8">
    <location>
        <begin position="7"/>
        <end position="51"/>
    </location>
</feature>
<evidence type="ECO:0000256" key="4">
    <source>
        <dbReference type="ARBA" id="ARBA00022741"/>
    </source>
</evidence>
<evidence type="ECO:0000256" key="1">
    <source>
        <dbReference type="ARBA" id="ARBA00005051"/>
    </source>
</evidence>
<dbReference type="EMBL" id="BARV01002255">
    <property type="protein sequence ID" value="GAH90580.1"/>
    <property type="molecule type" value="Genomic_DNA"/>
</dbReference>
<sequence>MPSGQINSPRPIDIDILFYDNQIIKTKDLTIPHPRLADRAFVLVPLAEIAPELVHPELGKSITELASNIKGQNGVRKYN</sequence>
<comment type="pathway">
    <text evidence="1">Cofactor biosynthesis; tetrahydrofolate biosynthesis; 2-amino-4-hydroxy-6-hydroxymethyl-7,8-dihydropteridine diphosphate from 7,8-dihydroneopterin triphosphate: step 4/4.</text>
</comment>
<dbReference type="GO" id="GO:0046656">
    <property type="term" value="P:folic acid biosynthetic process"/>
    <property type="evidence" value="ECO:0007669"/>
    <property type="project" value="UniProtKB-KW"/>
</dbReference>
<reference evidence="9" key="1">
    <citation type="journal article" date="2014" name="Front. Microbiol.">
        <title>High frequency of phylogenetically diverse reductive dehalogenase-homologous genes in deep subseafloor sedimentary metagenomes.</title>
        <authorList>
            <person name="Kawai M."/>
            <person name="Futagami T."/>
            <person name="Toyoda A."/>
            <person name="Takaki Y."/>
            <person name="Nishi S."/>
            <person name="Hori S."/>
            <person name="Arai W."/>
            <person name="Tsubouchi T."/>
            <person name="Morono Y."/>
            <person name="Uchiyama I."/>
            <person name="Ito T."/>
            <person name="Fujiyama A."/>
            <person name="Inagaki F."/>
            <person name="Takami H."/>
        </authorList>
    </citation>
    <scope>NUCLEOTIDE SEQUENCE</scope>
    <source>
        <strain evidence="9">Expedition CK06-06</strain>
    </source>
</reference>
<comment type="caution">
    <text evidence="9">The sequence shown here is derived from an EMBL/GenBank/DDBJ whole genome shotgun (WGS) entry which is preliminary data.</text>
</comment>
<evidence type="ECO:0000256" key="6">
    <source>
        <dbReference type="ARBA" id="ARBA00022840"/>
    </source>
</evidence>
<evidence type="ECO:0000256" key="7">
    <source>
        <dbReference type="ARBA" id="ARBA00022909"/>
    </source>
</evidence>
<dbReference type="InterPro" id="IPR000550">
    <property type="entry name" value="Hppk"/>
</dbReference>
<evidence type="ECO:0000259" key="8">
    <source>
        <dbReference type="Pfam" id="PF01288"/>
    </source>
</evidence>
<keyword evidence="3" id="KW-0808">Transferase</keyword>
<keyword evidence="4" id="KW-0547">Nucleotide-binding</keyword>
<dbReference type="NCBIfam" id="TIGR01498">
    <property type="entry name" value="folK"/>
    <property type="match status" value="1"/>
</dbReference>